<protein>
    <submittedName>
        <fullName evidence="1">GLPGLI family protein</fullName>
    </submittedName>
</protein>
<dbReference type="RefSeq" id="WP_200241643.1">
    <property type="nucleotide sequence ID" value="NZ_JAENHK010000001.1"/>
</dbReference>
<dbReference type="Proteomes" id="UP000628669">
    <property type="component" value="Unassembled WGS sequence"/>
</dbReference>
<sequence>MKNIFLILVFVGLAAQAQTHRFIYELQYKSDSANNHLDKINLVLDVNPKDVKFYEYDYLKADSINRVNGNYEYMYGGRFESIKRQRNSFKNQNYELIGEDMYSYPTDDQMKWNLSNETKKVGEYTLQKATTHFGGRFWTAWFTKDINISEGPYKFYGLPGMIFQLQDSGSNFIFTLIQSKNLKETYNTVGFIETFYGRKPLEISEKVRQRKRLEMYNDPLKEMRKNFKENSGGEMNVMGTKITHIDQFKDLTTKVQEYLKKSNNPIDLDRAIKY</sequence>
<dbReference type="NCBIfam" id="TIGR01200">
    <property type="entry name" value="GLPGLI"/>
    <property type="match status" value="1"/>
</dbReference>
<evidence type="ECO:0000313" key="2">
    <source>
        <dbReference type="Proteomes" id="UP000628669"/>
    </source>
</evidence>
<gene>
    <name evidence="1" type="ORF">JHL15_01040</name>
</gene>
<name>A0ABS1FPI6_9FLAO</name>
<keyword evidence="2" id="KW-1185">Reference proteome</keyword>
<evidence type="ECO:0000313" key="1">
    <source>
        <dbReference type="EMBL" id="MBK1894335.1"/>
    </source>
</evidence>
<dbReference type="InterPro" id="IPR005901">
    <property type="entry name" value="GLPGLI"/>
</dbReference>
<dbReference type="EMBL" id="JAENHK010000001">
    <property type="protein sequence ID" value="MBK1894335.1"/>
    <property type="molecule type" value="Genomic_DNA"/>
</dbReference>
<proteinExistence type="predicted"/>
<organism evidence="1 2">
    <name type="scientific">Chryseobacterium paridis</name>
    <dbReference type="NCBI Taxonomy" id="2800328"/>
    <lineage>
        <taxon>Bacteria</taxon>
        <taxon>Pseudomonadati</taxon>
        <taxon>Bacteroidota</taxon>
        <taxon>Flavobacteriia</taxon>
        <taxon>Flavobacteriales</taxon>
        <taxon>Weeksellaceae</taxon>
        <taxon>Chryseobacterium group</taxon>
        <taxon>Chryseobacterium</taxon>
    </lineage>
</organism>
<reference evidence="2" key="1">
    <citation type="submission" date="2021-01" db="EMBL/GenBank/DDBJ databases">
        <title>Genome public.</title>
        <authorList>
            <person name="Liu C."/>
            <person name="Sun Q."/>
        </authorList>
    </citation>
    <scope>NUCLEOTIDE SEQUENCE [LARGE SCALE GENOMIC DNA]</scope>
    <source>
        <strain evidence="2">YIM B02567</strain>
    </source>
</reference>
<comment type="caution">
    <text evidence="1">The sequence shown here is derived from an EMBL/GenBank/DDBJ whole genome shotgun (WGS) entry which is preliminary data.</text>
</comment>
<accession>A0ABS1FPI6</accession>
<dbReference type="Pfam" id="PF09697">
    <property type="entry name" value="Porph_ging"/>
    <property type="match status" value="1"/>
</dbReference>